<dbReference type="GO" id="GO:0006979">
    <property type="term" value="P:response to oxidative stress"/>
    <property type="evidence" value="ECO:0007669"/>
    <property type="project" value="TreeGrafter"/>
</dbReference>
<dbReference type="Gene3D" id="3.40.50.970">
    <property type="match status" value="1"/>
</dbReference>
<dbReference type="InterPro" id="IPR022367">
    <property type="entry name" value="2-oxoacid/accept_OxRdtase_asu"/>
</dbReference>
<feature type="domain" description="Pyruvate/ketoisovalerate oxidoreductase catalytic" evidence="2">
    <location>
        <begin position="28"/>
        <end position="217"/>
    </location>
</feature>
<evidence type="ECO:0000313" key="5">
    <source>
        <dbReference type="Proteomes" id="UP000319342"/>
    </source>
</evidence>
<dbReference type="PANTHER" id="PTHR32154">
    <property type="entry name" value="PYRUVATE-FLAVODOXIN OXIDOREDUCTASE-RELATED"/>
    <property type="match status" value="1"/>
</dbReference>
<feature type="domain" description="Pyruvate flavodoxin/ferredoxin oxidoreductase pyrimidine binding" evidence="3">
    <location>
        <begin position="269"/>
        <end position="476"/>
    </location>
</feature>
<accession>A0A518D3Q3</accession>
<keyword evidence="5" id="KW-1185">Reference proteome</keyword>
<dbReference type="Gene3D" id="3.40.920.10">
    <property type="entry name" value="Pyruvate-ferredoxin oxidoreductase, PFOR, domain III"/>
    <property type="match status" value="1"/>
</dbReference>
<evidence type="ECO:0000256" key="1">
    <source>
        <dbReference type="ARBA" id="ARBA00023002"/>
    </source>
</evidence>
<dbReference type="InterPro" id="IPR002869">
    <property type="entry name" value="Pyrv_flavodox_OxRed_cen"/>
</dbReference>
<organism evidence="4 5">
    <name type="scientific">Rohdeia mirabilis</name>
    <dbReference type="NCBI Taxonomy" id="2528008"/>
    <lineage>
        <taxon>Bacteria</taxon>
        <taxon>Pseudomonadati</taxon>
        <taxon>Planctomycetota</taxon>
        <taxon>Planctomycetia</taxon>
        <taxon>Planctomycetia incertae sedis</taxon>
        <taxon>Rohdeia</taxon>
    </lineage>
</organism>
<dbReference type="CDD" id="cd07034">
    <property type="entry name" value="TPP_PYR_PFOR_IOR-alpha_like"/>
    <property type="match status" value="1"/>
</dbReference>
<dbReference type="Pfam" id="PF01855">
    <property type="entry name" value="POR_N"/>
    <property type="match status" value="1"/>
</dbReference>
<proteinExistence type="predicted"/>
<dbReference type="InterPro" id="IPR050722">
    <property type="entry name" value="Pyruvate:ferred/Flavod_OxRd"/>
</dbReference>
<protein>
    <submittedName>
        <fullName evidence="4">2-oxoglutarate oxidoreductase subunit KorA</fullName>
        <ecNumber evidence="4">1.2.-.-</ecNumber>
    </submittedName>
</protein>
<evidence type="ECO:0000259" key="3">
    <source>
        <dbReference type="Pfam" id="PF01855"/>
    </source>
</evidence>
<dbReference type="RefSeq" id="WP_145190658.1">
    <property type="nucleotide sequence ID" value="NZ_CP036290.1"/>
</dbReference>
<dbReference type="EMBL" id="CP036290">
    <property type="protein sequence ID" value="QDU86079.1"/>
    <property type="molecule type" value="Genomic_DNA"/>
</dbReference>
<dbReference type="GO" id="GO:0016903">
    <property type="term" value="F:oxidoreductase activity, acting on the aldehyde or oxo group of donors"/>
    <property type="evidence" value="ECO:0007669"/>
    <property type="project" value="InterPro"/>
</dbReference>
<dbReference type="SUPFAM" id="SSF52518">
    <property type="entry name" value="Thiamin diphosphate-binding fold (THDP-binding)"/>
    <property type="match status" value="1"/>
</dbReference>
<dbReference type="InterPro" id="IPR019752">
    <property type="entry name" value="Pyrv/ketoisovalerate_OxRed_cat"/>
</dbReference>
<evidence type="ECO:0000313" key="4">
    <source>
        <dbReference type="EMBL" id="QDU86079.1"/>
    </source>
</evidence>
<gene>
    <name evidence="4" type="primary">korA</name>
    <name evidence="4" type="ORF">Pla163_32280</name>
</gene>
<dbReference type="Proteomes" id="UP000319342">
    <property type="component" value="Chromosome"/>
</dbReference>
<dbReference type="InterPro" id="IPR009014">
    <property type="entry name" value="Transketo_C/PFOR_II"/>
</dbReference>
<dbReference type="NCBIfam" id="TIGR03710">
    <property type="entry name" value="OAFO_sf"/>
    <property type="match status" value="1"/>
</dbReference>
<dbReference type="OrthoDB" id="9794954at2"/>
<dbReference type="EC" id="1.2.-.-" evidence="4"/>
<evidence type="ECO:0000259" key="2">
    <source>
        <dbReference type="Pfam" id="PF01558"/>
    </source>
</evidence>
<keyword evidence="1 4" id="KW-0560">Oxidoreductase</keyword>
<reference evidence="4 5" key="1">
    <citation type="submission" date="2019-02" db="EMBL/GenBank/DDBJ databases">
        <title>Deep-cultivation of Planctomycetes and their phenomic and genomic characterization uncovers novel biology.</title>
        <authorList>
            <person name="Wiegand S."/>
            <person name="Jogler M."/>
            <person name="Boedeker C."/>
            <person name="Pinto D."/>
            <person name="Vollmers J."/>
            <person name="Rivas-Marin E."/>
            <person name="Kohn T."/>
            <person name="Peeters S.H."/>
            <person name="Heuer A."/>
            <person name="Rast P."/>
            <person name="Oberbeckmann S."/>
            <person name="Bunk B."/>
            <person name="Jeske O."/>
            <person name="Meyerdierks A."/>
            <person name="Storesund J.E."/>
            <person name="Kallscheuer N."/>
            <person name="Luecker S."/>
            <person name="Lage O.M."/>
            <person name="Pohl T."/>
            <person name="Merkel B.J."/>
            <person name="Hornburger P."/>
            <person name="Mueller R.-W."/>
            <person name="Bruemmer F."/>
            <person name="Labrenz M."/>
            <person name="Spormann A.M."/>
            <person name="Op den Camp H."/>
            <person name="Overmann J."/>
            <person name="Amann R."/>
            <person name="Jetten M.S.M."/>
            <person name="Mascher T."/>
            <person name="Medema M.H."/>
            <person name="Devos D.P."/>
            <person name="Kaster A.-K."/>
            <person name="Ovreas L."/>
            <person name="Rohde M."/>
            <person name="Galperin M.Y."/>
            <person name="Jogler C."/>
        </authorList>
    </citation>
    <scope>NUCLEOTIDE SEQUENCE [LARGE SCALE GENOMIC DNA]</scope>
    <source>
        <strain evidence="4 5">Pla163</strain>
    </source>
</reference>
<dbReference type="Gene3D" id="3.40.50.920">
    <property type="match status" value="1"/>
</dbReference>
<dbReference type="InterPro" id="IPR002880">
    <property type="entry name" value="Pyrv_Fd/Flavodoxin_OxRdtase_N"/>
</dbReference>
<dbReference type="FunFam" id="3.40.50.970:FF:000022">
    <property type="entry name" value="2-oxoglutarate ferredoxin oxidoreductase alpha subunit"/>
    <property type="match status" value="1"/>
</dbReference>
<dbReference type="SUPFAM" id="SSF52922">
    <property type="entry name" value="TK C-terminal domain-like"/>
    <property type="match status" value="1"/>
</dbReference>
<name>A0A518D3Q3_9BACT</name>
<dbReference type="PANTHER" id="PTHR32154:SF20">
    <property type="entry name" value="2-OXOGLUTARATE OXIDOREDUCTASE SUBUNIT KORA"/>
    <property type="match status" value="1"/>
</dbReference>
<dbReference type="AlphaFoldDB" id="A0A518D3Q3"/>
<dbReference type="SUPFAM" id="SSF53323">
    <property type="entry name" value="Pyruvate-ferredoxin oxidoreductase, PFOR, domain III"/>
    <property type="match status" value="1"/>
</dbReference>
<dbReference type="InterPro" id="IPR029061">
    <property type="entry name" value="THDP-binding"/>
</dbReference>
<dbReference type="Pfam" id="PF01558">
    <property type="entry name" value="POR"/>
    <property type="match status" value="1"/>
</dbReference>
<sequence length="617" mass="66891">MTVNSQPGAELPLQSQENVVIRFAGDSGDGMQITGNQFTTTSAIAGNDLATLPDFPAEIRAPAGTRPGVSGFQVRFSSSDIHTPGDSPDVLVAMNPAALVVNIADLKPGGIVLVNTGNWGETDLKKARLAKDPLKDGTLNGYRLIEIDINQRVKEALTDSPLSARDVQRCKNFYTLGLMYWLYSRPLEPTEKWLKAKFGKKPDLADANITAMRAGYNAGDIQELFQGRYEVPPCDTLPPGTYRNVMGNEALSMGLVAGAELAGLELYLGSYPITPASDILHYLSGYKNHGVVTVQSEDEIAAICSAIGASFAGMIGMTSTSGPGVALKTEALGLAISTELPLVLVDVQRAGPSTGMPTKTEQSDLYQAVLGRNGDAPLPVVSCSTPSDAFECAIEAVRLAVRYMTPVILLSDGYIANGSEPWRVPDADSLEPFRVKFQTETKDFHAFKRDDRLVRPWAKPGTPGLEHRIGGLEKDEHSGNISYDPINHERMTHLRANKIMGIQREIATPEVFGAKEGKLLVVGWGSTYGSIRSAMEICLRDGKSIGAIHMRHMWPFAPGLAELFARYERVLVPELNLGQLARLLRSEYPGVEFISYPKVQGLPFSTAELVARFDELV</sequence>